<dbReference type="InterPro" id="IPR058240">
    <property type="entry name" value="rSAM_sf"/>
</dbReference>
<evidence type="ECO:0000313" key="2">
    <source>
        <dbReference type="Proteomes" id="UP000033866"/>
    </source>
</evidence>
<protein>
    <recommendedName>
        <fullName evidence="3">Radical SAM domain protein</fullName>
    </recommendedName>
</protein>
<proteinExistence type="predicted"/>
<dbReference type="Gene3D" id="3.20.20.70">
    <property type="entry name" value="Aldolase class I"/>
    <property type="match status" value="1"/>
</dbReference>
<sequence>MNKIFEIVKQFNDRKIYLYTNGYYLNDKLISDLFNLGICGINIGIHNYENVEYFIESFIDWKLIRFHIEDIYIDKIEKQYLNRFKFWHRNSCDMPNEDWYYLLD</sequence>
<evidence type="ECO:0008006" key="3">
    <source>
        <dbReference type="Google" id="ProtNLM"/>
    </source>
</evidence>
<dbReference type="InterPro" id="IPR013785">
    <property type="entry name" value="Aldolase_TIM"/>
</dbReference>
<name>A0A0G0DQ49_9BACT</name>
<gene>
    <name evidence="1" type="ORF">UR61_C0032G0009</name>
</gene>
<dbReference type="AlphaFoldDB" id="A0A0G0DQ49"/>
<accession>A0A0G0DQ49</accession>
<evidence type="ECO:0000313" key="1">
    <source>
        <dbReference type="EMBL" id="KKP65125.1"/>
    </source>
</evidence>
<reference evidence="1 2" key="1">
    <citation type="journal article" date="2015" name="Nature">
        <title>rRNA introns, odd ribosomes, and small enigmatic genomes across a large radiation of phyla.</title>
        <authorList>
            <person name="Brown C.T."/>
            <person name="Hug L.A."/>
            <person name="Thomas B.C."/>
            <person name="Sharon I."/>
            <person name="Castelle C.J."/>
            <person name="Singh A."/>
            <person name="Wilkins M.J."/>
            <person name="Williams K.H."/>
            <person name="Banfield J.F."/>
        </authorList>
    </citation>
    <scope>NUCLEOTIDE SEQUENCE [LARGE SCALE GENOMIC DNA]</scope>
</reference>
<organism evidence="1 2">
    <name type="scientific">candidate division WS6 bacterium GW2011_GWE1_34_7</name>
    <dbReference type="NCBI Taxonomy" id="1619093"/>
    <lineage>
        <taxon>Bacteria</taxon>
        <taxon>Candidatus Dojkabacteria</taxon>
    </lineage>
</organism>
<dbReference type="SUPFAM" id="SSF102114">
    <property type="entry name" value="Radical SAM enzymes"/>
    <property type="match status" value="1"/>
</dbReference>
<dbReference type="Proteomes" id="UP000033866">
    <property type="component" value="Unassembled WGS sequence"/>
</dbReference>
<dbReference type="EMBL" id="LBPV01000032">
    <property type="protein sequence ID" value="KKP65125.1"/>
    <property type="molecule type" value="Genomic_DNA"/>
</dbReference>
<comment type="caution">
    <text evidence="1">The sequence shown here is derived from an EMBL/GenBank/DDBJ whole genome shotgun (WGS) entry which is preliminary data.</text>
</comment>